<organism evidence="11 12">
    <name type="scientific">Vespula squamosa</name>
    <name type="common">Southern yellow jacket</name>
    <name type="synonym">Wasp</name>
    <dbReference type="NCBI Taxonomy" id="30214"/>
    <lineage>
        <taxon>Eukaryota</taxon>
        <taxon>Metazoa</taxon>
        <taxon>Ecdysozoa</taxon>
        <taxon>Arthropoda</taxon>
        <taxon>Hexapoda</taxon>
        <taxon>Insecta</taxon>
        <taxon>Pterygota</taxon>
        <taxon>Neoptera</taxon>
        <taxon>Endopterygota</taxon>
        <taxon>Hymenoptera</taxon>
        <taxon>Apocrita</taxon>
        <taxon>Aculeata</taxon>
        <taxon>Vespoidea</taxon>
        <taxon>Vespidae</taxon>
        <taxon>Vespinae</taxon>
        <taxon>Vespula</taxon>
    </lineage>
</organism>
<evidence type="ECO:0000256" key="2">
    <source>
        <dbReference type="ARBA" id="ARBA00022475"/>
    </source>
</evidence>
<evidence type="ECO:0000256" key="9">
    <source>
        <dbReference type="ARBA" id="ARBA00023224"/>
    </source>
</evidence>
<keyword evidence="7 10" id="KW-0472">Membrane</keyword>
<feature type="transmembrane region" description="Helical" evidence="10">
    <location>
        <begin position="647"/>
        <end position="669"/>
    </location>
</feature>
<sequence>MDLEDVVWNTDATYALGTYKFITWTTGTWPLQDEGIFAMIRFSIAFILEYYLLPQFSLLASVLLEIRLNCGNTDKTLEFFGLTAGMTTGLTKLIFVKLHQKDLRKILLSAINDWSSIAKDSSVKEIIWKYTHRGKMVCRVQMSLGLLIIASMIMDAVPTSEFSQQDNTTSSEENIKQIPLRTMCLFGNMSTSIYWTVFVLQGVQLLNSIAVNMGNDVFFFAIAMHICGQLDALRIFCDDFKANDEKDRVLKIEKFVRRHSHLLELAQRLENTFANILLVNLMTDGLHTCLAACSMHLDAFDENFFLRLYFFLSLYSPVSYRVRCVVTSGPDKMTSDDVAWNIDSTNALRMYKYITWTIGTWPLQDEGIFALIRFGIAFVLEIVDPFTSFRHRKEKTKKRSITSIKRKQLFDSWCVSSMVSYRLRQFGALVSVLMEVRLSCGSTDETLDFLGAAASTFSGLMKLIFTRLHRTDLQKIILSALKDWSSIIDISSAKEIMLKYTERGKFVCRVQMGFALIIISAMILDALPKSELSRSNNDTLSSEDIVKRIPLRTMCLFGNMSTSTHWTVFLLQAVQMLNAVFVDTGNDVFFFGISMHICAQLDSLKIIYNEFKASNKENDVKKIREFIHRHSHLLDLARLLEDTYNNILLVILATSGFHICLAGIQIMLLSKHNDIVPLVKAIVAFLIVLGQLFQYSYVGNYLSSLSQDICEVVSNSTWYEFPPRIVRSFVFIIMRTHVPLLLTAGKFYPMNIASFKSILKASFSYFSVLRIAFEE</sequence>
<keyword evidence="8" id="KW-0675">Receptor</keyword>
<feature type="transmembrane region" description="Helical" evidence="10">
    <location>
        <begin position="136"/>
        <end position="154"/>
    </location>
</feature>
<evidence type="ECO:0000256" key="7">
    <source>
        <dbReference type="ARBA" id="ARBA00023136"/>
    </source>
</evidence>
<keyword evidence="3" id="KW-0716">Sensory transduction</keyword>
<dbReference type="GO" id="GO:0007165">
    <property type="term" value="P:signal transduction"/>
    <property type="evidence" value="ECO:0007669"/>
    <property type="project" value="UniProtKB-KW"/>
</dbReference>
<dbReference type="AlphaFoldDB" id="A0ABD2BZE1"/>
<dbReference type="Proteomes" id="UP001607302">
    <property type="component" value="Unassembled WGS sequence"/>
</dbReference>
<keyword evidence="12" id="KW-1185">Reference proteome</keyword>
<dbReference type="InterPro" id="IPR004117">
    <property type="entry name" value="7tm6_olfct_rcpt"/>
</dbReference>
<evidence type="ECO:0000256" key="10">
    <source>
        <dbReference type="SAM" id="Phobius"/>
    </source>
</evidence>
<evidence type="ECO:0000256" key="4">
    <source>
        <dbReference type="ARBA" id="ARBA00022692"/>
    </source>
</evidence>
<evidence type="ECO:0000256" key="3">
    <source>
        <dbReference type="ARBA" id="ARBA00022606"/>
    </source>
</evidence>
<feature type="transmembrane region" description="Helical" evidence="10">
    <location>
        <begin position="681"/>
        <end position="698"/>
    </location>
</feature>
<keyword evidence="9" id="KW-0807">Transducer</keyword>
<protein>
    <submittedName>
        <fullName evidence="11">Odorant receptor Or2-like isoform X1</fullName>
    </submittedName>
</protein>
<feature type="transmembrane region" description="Helical" evidence="10">
    <location>
        <begin position="35"/>
        <end position="53"/>
    </location>
</feature>
<name>A0ABD2BZE1_VESSQ</name>
<dbReference type="PANTHER" id="PTHR21137:SF35">
    <property type="entry name" value="ODORANT RECEPTOR 19A-RELATED"/>
    <property type="match status" value="1"/>
</dbReference>
<evidence type="ECO:0000256" key="1">
    <source>
        <dbReference type="ARBA" id="ARBA00004651"/>
    </source>
</evidence>
<evidence type="ECO:0000313" key="12">
    <source>
        <dbReference type="Proteomes" id="UP001607302"/>
    </source>
</evidence>
<keyword evidence="4 10" id="KW-0812">Transmembrane</keyword>
<accession>A0ABD2BZE1</accession>
<proteinExistence type="predicted"/>
<dbReference type="GO" id="GO:0007608">
    <property type="term" value="P:sensory perception of smell"/>
    <property type="evidence" value="ECO:0007669"/>
    <property type="project" value="UniProtKB-KW"/>
</dbReference>
<feature type="transmembrane region" description="Helical" evidence="10">
    <location>
        <begin position="506"/>
        <end position="524"/>
    </location>
</feature>
<dbReference type="GO" id="GO:0005886">
    <property type="term" value="C:plasma membrane"/>
    <property type="evidence" value="ECO:0007669"/>
    <property type="project" value="UniProtKB-SubCell"/>
</dbReference>
<dbReference type="PANTHER" id="PTHR21137">
    <property type="entry name" value="ODORANT RECEPTOR"/>
    <property type="match status" value="1"/>
</dbReference>
<gene>
    <name evidence="11" type="ORF">V1478_002025</name>
</gene>
<dbReference type="EMBL" id="JAUDFV010000027">
    <property type="protein sequence ID" value="KAL2737939.1"/>
    <property type="molecule type" value="Genomic_DNA"/>
</dbReference>
<reference evidence="11 12" key="1">
    <citation type="journal article" date="2024" name="Ann. Entomol. Soc. Am.">
        <title>Genomic analyses of the southern and eastern yellowjacket wasps (Hymenoptera: Vespidae) reveal evolutionary signatures of social life.</title>
        <authorList>
            <person name="Catto M.A."/>
            <person name="Caine P.B."/>
            <person name="Orr S.E."/>
            <person name="Hunt B.G."/>
            <person name="Goodisman M.A.D."/>
        </authorList>
    </citation>
    <scope>NUCLEOTIDE SEQUENCE [LARGE SCALE GENOMIC DNA]</scope>
    <source>
        <strain evidence="11">233</strain>
        <tissue evidence="11">Head and thorax</tissue>
    </source>
</reference>
<evidence type="ECO:0000256" key="8">
    <source>
        <dbReference type="ARBA" id="ARBA00023170"/>
    </source>
</evidence>
<evidence type="ECO:0000313" key="11">
    <source>
        <dbReference type="EMBL" id="KAL2737939.1"/>
    </source>
</evidence>
<evidence type="ECO:0000256" key="5">
    <source>
        <dbReference type="ARBA" id="ARBA00022725"/>
    </source>
</evidence>
<comment type="caution">
    <text evidence="11">The sequence shown here is derived from an EMBL/GenBank/DDBJ whole genome shotgun (WGS) entry which is preliminary data.</text>
</comment>
<evidence type="ECO:0000256" key="6">
    <source>
        <dbReference type="ARBA" id="ARBA00022989"/>
    </source>
</evidence>
<keyword evidence="6 10" id="KW-1133">Transmembrane helix</keyword>
<dbReference type="Pfam" id="PF02949">
    <property type="entry name" value="7tm_6"/>
    <property type="match status" value="2"/>
</dbReference>
<comment type="subcellular location">
    <subcellularLocation>
        <location evidence="1">Cell membrane</location>
        <topology evidence="1">Multi-pass membrane protein</topology>
    </subcellularLocation>
</comment>
<keyword evidence="2" id="KW-1003">Cell membrane</keyword>
<keyword evidence="5" id="KW-0552">Olfaction</keyword>